<feature type="compositionally biased region" description="Pro residues" evidence="1">
    <location>
        <begin position="17"/>
        <end position="34"/>
    </location>
</feature>
<dbReference type="Proteomes" id="UP000197468">
    <property type="component" value="Unassembled WGS sequence"/>
</dbReference>
<keyword evidence="4" id="KW-1185">Reference proteome</keyword>
<name>A0A246JH69_9BURK</name>
<evidence type="ECO:0000313" key="3">
    <source>
        <dbReference type="EMBL" id="OWQ91987.1"/>
    </source>
</evidence>
<evidence type="ECO:0000313" key="4">
    <source>
        <dbReference type="Proteomes" id="UP000197468"/>
    </source>
</evidence>
<evidence type="ECO:0000259" key="2">
    <source>
        <dbReference type="Pfam" id="PF12705"/>
    </source>
</evidence>
<feature type="region of interest" description="Disordered" evidence="1">
    <location>
        <begin position="1"/>
        <end position="34"/>
    </location>
</feature>
<sequence>MPANALQSPPTSMTWMTPPPPSATTSPTVPPAPAAPIAPIDFPLDAAHGGGALWDRVAGRAADWLESRHLPARDAVLLLPFAQHLAPARRAWMALSRWQPRIETTHSLASALGPSALAQAQQLTGDAAIDALAARALLRGQSWARQLLDDDPRTHDAAVQRLVEAAHALARAAALRDPARRSEFWDQGRQILAGQSGVGHLERALLAVALEWAAADPRAPATDGLFSLRPSAWIHLRCGGPDPLADALLDSAEAAGIPCLRLSADLPLDHVFDGGGGLTGRVEQAVCDDFEDLAQCSAASVLDHLLAGRAPVALIAQDRVLLRRVRALLERQGLGIQDETGWTLATTAPAAQLMALLRATRRDATVDDCLAWMKTPLAASLRDRGGSAALSALEARCRQRGWSAPQAVRVDKLLPGSARLWEAAQEALAPLRDARGAQALEAWLTLLRDMLKQLGADDQLDRQPAGGPQVLDALWLRRSPWPGSAHEAVLKEAQLTASEFVAWVSDTLEAAQYVPPLQGGLQIMITPLARTMLRPFGAIVLPGADAATLGPVPPGPVLIGDSLARQLGLPTVEDKRLALSWQFAQLLRAPAVTLLRRGHLGSEPLAASPLLDRLDLAMQAAGQGALPHWTDPRLTQAVPAAHTRRASAHAPGRLPATLSASAVESLRQCPYQFFARVVLGLRESNELEVQADKRDYGTWLHAVLHQFHQERAGAAGSSLDDEARLQRAAQDQMRELGLSPAEFLPYSASFARFAPAYLDWLAGREAEGQRYDRGELERRVQPWAGIEPALEDLALLGRIDRVDEGMDGHLLIDYKTGSVKGLKDKVAEPLEDTQLTVYAVLMGAGEGQGGGSAAGGAGGGEARRLRAQYLALDDAKGPTEIEHDHVEDTAATMLDGLRADLMAIHGGDALPALGEGVACEYCEMRGLCRRDDWEGAAP</sequence>
<accession>A0A246JH69</accession>
<dbReference type="EMBL" id="NIOF01000002">
    <property type="protein sequence ID" value="OWQ91987.1"/>
    <property type="molecule type" value="Genomic_DNA"/>
</dbReference>
<dbReference type="AlphaFoldDB" id="A0A246JH69"/>
<dbReference type="InterPro" id="IPR011604">
    <property type="entry name" value="PDDEXK-like_dom_sf"/>
</dbReference>
<protein>
    <recommendedName>
        <fullName evidence="2">PD-(D/E)XK endonuclease-like domain-containing protein</fullName>
    </recommendedName>
</protein>
<proteinExistence type="predicted"/>
<comment type="caution">
    <text evidence="3">The sequence shown here is derived from an EMBL/GenBank/DDBJ whole genome shotgun (WGS) entry which is preliminary data.</text>
</comment>
<dbReference type="Pfam" id="PF12705">
    <property type="entry name" value="PDDEXK_1"/>
    <property type="match status" value="1"/>
</dbReference>
<gene>
    <name evidence="3" type="ORF">CDN99_06395</name>
</gene>
<dbReference type="InterPro" id="IPR038726">
    <property type="entry name" value="PDDEXK_AddAB-type"/>
</dbReference>
<organism evidence="3 4">
    <name type="scientific">Roseateles aquatilis</name>
    <dbReference type="NCBI Taxonomy" id="431061"/>
    <lineage>
        <taxon>Bacteria</taxon>
        <taxon>Pseudomonadati</taxon>
        <taxon>Pseudomonadota</taxon>
        <taxon>Betaproteobacteria</taxon>
        <taxon>Burkholderiales</taxon>
        <taxon>Sphaerotilaceae</taxon>
        <taxon>Roseateles</taxon>
    </lineage>
</organism>
<dbReference type="InterPro" id="IPR027417">
    <property type="entry name" value="P-loop_NTPase"/>
</dbReference>
<reference evidence="3 4" key="1">
    <citation type="journal article" date="2008" name="Int. J. Syst. Evol. Microbiol.">
        <title>Description of Roseateles aquatilis sp. nov. and Roseateles terrae sp. nov., in the class Betaproteobacteria, and emended description of the genus Roseateles.</title>
        <authorList>
            <person name="Gomila M."/>
            <person name="Bowien B."/>
            <person name="Falsen E."/>
            <person name="Moore E.R."/>
            <person name="Lalucat J."/>
        </authorList>
    </citation>
    <scope>NUCLEOTIDE SEQUENCE [LARGE SCALE GENOMIC DNA]</scope>
    <source>
        <strain evidence="3 4">CCUG 48205</strain>
    </source>
</reference>
<feature type="domain" description="PD-(D/E)XK endonuclease-like" evidence="2">
    <location>
        <begin position="657"/>
        <end position="929"/>
    </location>
</feature>
<dbReference type="Gene3D" id="3.90.320.10">
    <property type="match status" value="1"/>
</dbReference>
<dbReference type="OrthoDB" id="9761147at2"/>
<dbReference type="RefSeq" id="WP_088383783.1">
    <property type="nucleotide sequence ID" value="NZ_NIOF01000002.1"/>
</dbReference>
<dbReference type="SUPFAM" id="SSF52540">
    <property type="entry name" value="P-loop containing nucleoside triphosphate hydrolases"/>
    <property type="match status" value="1"/>
</dbReference>
<evidence type="ECO:0000256" key="1">
    <source>
        <dbReference type="SAM" id="MobiDB-lite"/>
    </source>
</evidence>